<evidence type="ECO:0000313" key="1">
    <source>
        <dbReference type="EMBL" id="KAK7491201.1"/>
    </source>
</evidence>
<keyword evidence="2" id="KW-1185">Reference proteome</keyword>
<evidence type="ECO:0000313" key="2">
    <source>
        <dbReference type="Proteomes" id="UP001519460"/>
    </source>
</evidence>
<reference evidence="1 2" key="1">
    <citation type="journal article" date="2023" name="Sci. Data">
        <title>Genome assembly of the Korean intertidal mud-creeper Batillaria attramentaria.</title>
        <authorList>
            <person name="Patra A.K."/>
            <person name="Ho P.T."/>
            <person name="Jun S."/>
            <person name="Lee S.J."/>
            <person name="Kim Y."/>
            <person name="Won Y.J."/>
        </authorList>
    </citation>
    <scope>NUCLEOTIDE SEQUENCE [LARGE SCALE GENOMIC DNA]</scope>
    <source>
        <strain evidence="1">Wonlab-2016</strain>
    </source>
</reference>
<accession>A0ABD0KV93</accession>
<organism evidence="1 2">
    <name type="scientific">Batillaria attramentaria</name>
    <dbReference type="NCBI Taxonomy" id="370345"/>
    <lineage>
        <taxon>Eukaryota</taxon>
        <taxon>Metazoa</taxon>
        <taxon>Spiralia</taxon>
        <taxon>Lophotrochozoa</taxon>
        <taxon>Mollusca</taxon>
        <taxon>Gastropoda</taxon>
        <taxon>Caenogastropoda</taxon>
        <taxon>Sorbeoconcha</taxon>
        <taxon>Cerithioidea</taxon>
        <taxon>Batillariidae</taxon>
        <taxon>Batillaria</taxon>
    </lineage>
</organism>
<sequence>MVPNSSVYEADAWFPIPQCTKLTHGSQFLSVRSCSKLDWSVEMACGGGMYELPDRLNTWQCGRQASASTIMS</sequence>
<dbReference type="EMBL" id="JACVVK020000117">
    <property type="protein sequence ID" value="KAK7491201.1"/>
    <property type="molecule type" value="Genomic_DNA"/>
</dbReference>
<dbReference type="Proteomes" id="UP001519460">
    <property type="component" value="Unassembled WGS sequence"/>
</dbReference>
<name>A0ABD0KV93_9CAEN</name>
<gene>
    <name evidence="1" type="ORF">BaRGS_00017472</name>
</gene>
<comment type="caution">
    <text evidence="1">The sequence shown here is derived from an EMBL/GenBank/DDBJ whole genome shotgun (WGS) entry which is preliminary data.</text>
</comment>
<dbReference type="AlphaFoldDB" id="A0ABD0KV93"/>
<proteinExistence type="predicted"/>
<protein>
    <submittedName>
        <fullName evidence="1">Uncharacterized protein</fullName>
    </submittedName>
</protein>